<dbReference type="CDD" id="cd04186">
    <property type="entry name" value="GT_2_like_c"/>
    <property type="match status" value="1"/>
</dbReference>
<comment type="caution">
    <text evidence="5">The sequence shown here is derived from an EMBL/GenBank/DDBJ whole genome shotgun (WGS) entry which is preliminary data.</text>
</comment>
<accession>A0A1F6AWN0</accession>
<dbReference type="PANTHER" id="PTHR43179:SF12">
    <property type="entry name" value="GALACTOFURANOSYLTRANSFERASE GLFT2"/>
    <property type="match status" value="1"/>
</dbReference>
<evidence type="ECO:0000313" key="6">
    <source>
        <dbReference type="Proteomes" id="UP000176409"/>
    </source>
</evidence>
<gene>
    <name evidence="5" type="ORF">A2973_00650</name>
</gene>
<dbReference type="STRING" id="1798396.A2973_00650"/>
<proteinExistence type="inferred from homology"/>
<reference evidence="5 6" key="1">
    <citation type="journal article" date="2016" name="Nat. Commun.">
        <title>Thousands of microbial genomes shed light on interconnected biogeochemical processes in an aquifer system.</title>
        <authorList>
            <person name="Anantharaman K."/>
            <person name="Brown C.T."/>
            <person name="Hug L.A."/>
            <person name="Sharon I."/>
            <person name="Castelle C.J."/>
            <person name="Probst A.J."/>
            <person name="Thomas B.C."/>
            <person name="Singh A."/>
            <person name="Wilkins M.J."/>
            <person name="Karaoz U."/>
            <person name="Brodie E.L."/>
            <person name="Williams K.H."/>
            <person name="Hubbard S.S."/>
            <person name="Banfield J.F."/>
        </authorList>
    </citation>
    <scope>NUCLEOTIDE SEQUENCE [LARGE SCALE GENOMIC DNA]</scope>
</reference>
<evidence type="ECO:0000259" key="4">
    <source>
        <dbReference type="Pfam" id="PF00535"/>
    </source>
</evidence>
<name>A0A1F6AWN0_9BACT</name>
<sequence length="336" mass="39157">MTKVSIIILNYNGCRHTVDCLRSLAKISFVDYEIILYDNGSSDDTAQVVKKTFKHVRIIKIKQNVGYCKGTNDAYRYARGQYVLLLNNDTIVTKDFLTTLVRRMEEDPNNGIVQPKLIFQKTKKLQAGCTFFTNTGFLYYFGHGKDPNEPKYNVPMQMHSVNGACTLVKREVIEKIGLFDEDFFLYFEETDFCHRALLAGYKIWYEPKAVVYHLGGMDNSTYKYSQLVYNATRNRLMSYLKNLEAHSLLKVLPVHLLLNILSLFGFAILGKPENSLAVLKALMYNVSHLRSTWHKRVYVQTQIRRLPDNDFLPEVRRNPRLEYYTMLFNGLERYKD</sequence>
<evidence type="ECO:0000256" key="1">
    <source>
        <dbReference type="ARBA" id="ARBA00006739"/>
    </source>
</evidence>
<comment type="similarity">
    <text evidence="1">Belongs to the glycosyltransferase 2 family.</text>
</comment>
<keyword evidence="2" id="KW-0328">Glycosyltransferase</keyword>
<dbReference type="InterPro" id="IPR001173">
    <property type="entry name" value="Glyco_trans_2-like"/>
</dbReference>
<dbReference type="Pfam" id="PF00535">
    <property type="entry name" value="Glycos_transf_2"/>
    <property type="match status" value="1"/>
</dbReference>
<dbReference type="InterPro" id="IPR029044">
    <property type="entry name" value="Nucleotide-diphossugar_trans"/>
</dbReference>
<feature type="domain" description="Glycosyltransferase 2-like" evidence="4">
    <location>
        <begin position="5"/>
        <end position="176"/>
    </location>
</feature>
<dbReference type="Gene3D" id="3.90.550.10">
    <property type="entry name" value="Spore Coat Polysaccharide Biosynthesis Protein SpsA, Chain A"/>
    <property type="match status" value="1"/>
</dbReference>
<organism evidence="5 6">
    <name type="scientific">Candidatus Gottesmanbacteria bacterium RIFCSPLOWO2_01_FULL_49_10</name>
    <dbReference type="NCBI Taxonomy" id="1798396"/>
    <lineage>
        <taxon>Bacteria</taxon>
        <taxon>Candidatus Gottesmaniibacteriota</taxon>
    </lineage>
</organism>
<evidence type="ECO:0000256" key="2">
    <source>
        <dbReference type="ARBA" id="ARBA00022676"/>
    </source>
</evidence>
<evidence type="ECO:0000256" key="3">
    <source>
        <dbReference type="ARBA" id="ARBA00022679"/>
    </source>
</evidence>
<dbReference type="Proteomes" id="UP000176409">
    <property type="component" value="Unassembled WGS sequence"/>
</dbReference>
<keyword evidence="3" id="KW-0808">Transferase</keyword>
<protein>
    <recommendedName>
        <fullName evidence="4">Glycosyltransferase 2-like domain-containing protein</fullName>
    </recommendedName>
</protein>
<dbReference type="GO" id="GO:0016757">
    <property type="term" value="F:glycosyltransferase activity"/>
    <property type="evidence" value="ECO:0007669"/>
    <property type="project" value="UniProtKB-KW"/>
</dbReference>
<dbReference type="AlphaFoldDB" id="A0A1F6AWN0"/>
<dbReference type="PANTHER" id="PTHR43179">
    <property type="entry name" value="RHAMNOSYLTRANSFERASE WBBL"/>
    <property type="match status" value="1"/>
</dbReference>
<evidence type="ECO:0000313" key="5">
    <source>
        <dbReference type="EMBL" id="OGG29095.1"/>
    </source>
</evidence>
<dbReference type="EMBL" id="MFJZ01000058">
    <property type="protein sequence ID" value="OGG29095.1"/>
    <property type="molecule type" value="Genomic_DNA"/>
</dbReference>
<dbReference type="SUPFAM" id="SSF53448">
    <property type="entry name" value="Nucleotide-diphospho-sugar transferases"/>
    <property type="match status" value="1"/>
</dbReference>